<feature type="region of interest" description="Disordered" evidence="7">
    <location>
        <begin position="196"/>
        <end position="216"/>
    </location>
</feature>
<feature type="compositionally biased region" description="Low complexity" evidence="7">
    <location>
        <begin position="926"/>
        <end position="953"/>
    </location>
</feature>
<dbReference type="PANTHER" id="PTHR31001">
    <property type="entry name" value="UNCHARACTERIZED TRANSCRIPTIONAL REGULATORY PROTEIN"/>
    <property type="match status" value="1"/>
</dbReference>
<dbReference type="PANTHER" id="PTHR31001:SF49">
    <property type="entry name" value="ZN(II)2CYS6 TRANSCRIPTION FACTOR (EUROFUNG)"/>
    <property type="match status" value="1"/>
</dbReference>
<keyword evidence="3" id="KW-0805">Transcription regulation</keyword>
<dbReference type="GO" id="GO:0008270">
    <property type="term" value="F:zinc ion binding"/>
    <property type="evidence" value="ECO:0007669"/>
    <property type="project" value="InterPro"/>
</dbReference>
<dbReference type="CDD" id="cd12148">
    <property type="entry name" value="fungal_TF_MHR"/>
    <property type="match status" value="1"/>
</dbReference>
<dbReference type="InterPro" id="IPR007219">
    <property type="entry name" value="XnlR_reg_dom"/>
</dbReference>
<dbReference type="Pfam" id="PF00172">
    <property type="entry name" value="Zn_clus"/>
    <property type="match status" value="1"/>
</dbReference>
<gene>
    <name evidence="9" type="ORF">EDD36DRAFT_467909</name>
</gene>
<dbReference type="Pfam" id="PF04082">
    <property type="entry name" value="Fungal_trans"/>
    <property type="match status" value="1"/>
</dbReference>
<feature type="compositionally biased region" description="Polar residues" evidence="7">
    <location>
        <begin position="784"/>
        <end position="807"/>
    </location>
</feature>
<evidence type="ECO:0000256" key="2">
    <source>
        <dbReference type="ARBA" id="ARBA00022723"/>
    </source>
</evidence>
<feature type="domain" description="Zn(2)-C6 fungal-type" evidence="8">
    <location>
        <begin position="66"/>
        <end position="97"/>
    </location>
</feature>
<feature type="region of interest" description="Disordered" evidence="7">
    <location>
        <begin position="136"/>
        <end position="156"/>
    </location>
</feature>
<comment type="caution">
    <text evidence="9">The sequence shown here is derived from an EMBL/GenBank/DDBJ whole genome shotgun (WGS) entry which is preliminary data.</text>
</comment>
<dbReference type="CDD" id="cd00067">
    <property type="entry name" value="GAL4"/>
    <property type="match status" value="1"/>
</dbReference>
<dbReference type="GO" id="GO:0006351">
    <property type="term" value="P:DNA-templated transcription"/>
    <property type="evidence" value="ECO:0007669"/>
    <property type="project" value="InterPro"/>
</dbReference>
<keyword evidence="2" id="KW-0479">Metal-binding</keyword>
<feature type="region of interest" description="Disordered" evidence="7">
    <location>
        <begin position="907"/>
        <end position="971"/>
    </location>
</feature>
<dbReference type="InterPro" id="IPR001138">
    <property type="entry name" value="Zn2Cys6_DnaBD"/>
</dbReference>
<feature type="compositionally biased region" description="Low complexity" evidence="7">
    <location>
        <begin position="136"/>
        <end position="146"/>
    </location>
</feature>
<name>A0AAN6IA25_9EURO</name>
<dbReference type="SMART" id="SM00066">
    <property type="entry name" value="GAL4"/>
    <property type="match status" value="1"/>
</dbReference>
<comment type="subcellular location">
    <subcellularLocation>
        <location evidence="1">Nucleus</location>
    </subcellularLocation>
</comment>
<feature type="region of interest" description="Disordered" evidence="7">
    <location>
        <begin position="784"/>
        <end position="823"/>
    </location>
</feature>
<dbReference type="SMART" id="SM00906">
    <property type="entry name" value="Fungal_trans"/>
    <property type="match status" value="1"/>
</dbReference>
<dbReference type="EMBL" id="MU404359">
    <property type="protein sequence ID" value="KAI1609848.1"/>
    <property type="molecule type" value="Genomic_DNA"/>
</dbReference>
<dbReference type="GO" id="GO:0003677">
    <property type="term" value="F:DNA binding"/>
    <property type="evidence" value="ECO:0007669"/>
    <property type="project" value="UniProtKB-KW"/>
</dbReference>
<accession>A0AAN6IA25</accession>
<dbReference type="SUPFAM" id="SSF57701">
    <property type="entry name" value="Zn2/Cys6 DNA-binding domain"/>
    <property type="match status" value="1"/>
</dbReference>
<dbReference type="InterPro" id="IPR050613">
    <property type="entry name" value="Sec_Metabolite_Reg"/>
</dbReference>
<evidence type="ECO:0000256" key="3">
    <source>
        <dbReference type="ARBA" id="ARBA00023015"/>
    </source>
</evidence>
<evidence type="ECO:0000313" key="10">
    <source>
        <dbReference type="Proteomes" id="UP001203852"/>
    </source>
</evidence>
<evidence type="ECO:0000256" key="1">
    <source>
        <dbReference type="ARBA" id="ARBA00004123"/>
    </source>
</evidence>
<evidence type="ECO:0000256" key="6">
    <source>
        <dbReference type="ARBA" id="ARBA00023242"/>
    </source>
</evidence>
<dbReference type="PROSITE" id="PS00463">
    <property type="entry name" value="ZN2_CY6_FUNGAL_1"/>
    <property type="match status" value="1"/>
</dbReference>
<dbReference type="InterPro" id="IPR036864">
    <property type="entry name" value="Zn2-C6_fun-type_DNA-bd_sf"/>
</dbReference>
<evidence type="ECO:0000256" key="5">
    <source>
        <dbReference type="ARBA" id="ARBA00023163"/>
    </source>
</evidence>
<dbReference type="AlphaFoldDB" id="A0AAN6IA25"/>
<evidence type="ECO:0000313" key="9">
    <source>
        <dbReference type="EMBL" id="KAI1609848.1"/>
    </source>
</evidence>
<feature type="compositionally biased region" description="Polar residues" evidence="7">
    <location>
        <begin position="725"/>
        <end position="741"/>
    </location>
</feature>
<keyword evidence="6" id="KW-0539">Nucleus</keyword>
<evidence type="ECO:0000256" key="4">
    <source>
        <dbReference type="ARBA" id="ARBA00023125"/>
    </source>
</evidence>
<evidence type="ECO:0000259" key="8">
    <source>
        <dbReference type="PROSITE" id="PS50048"/>
    </source>
</evidence>
<evidence type="ECO:0000256" key="7">
    <source>
        <dbReference type="SAM" id="MobiDB-lite"/>
    </source>
</evidence>
<dbReference type="Gene3D" id="4.10.240.10">
    <property type="entry name" value="Zn(2)-C6 fungal-type DNA-binding domain"/>
    <property type="match status" value="1"/>
</dbReference>
<keyword evidence="4" id="KW-0238">DNA-binding</keyword>
<keyword evidence="10" id="KW-1185">Reference proteome</keyword>
<feature type="region of interest" description="Disordered" evidence="7">
    <location>
        <begin position="719"/>
        <end position="741"/>
    </location>
</feature>
<dbReference type="GO" id="GO:0000981">
    <property type="term" value="F:DNA-binding transcription factor activity, RNA polymerase II-specific"/>
    <property type="evidence" value="ECO:0007669"/>
    <property type="project" value="InterPro"/>
</dbReference>
<proteinExistence type="predicted"/>
<dbReference type="Proteomes" id="UP001203852">
    <property type="component" value="Unassembled WGS sequence"/>
</dbReference>
<dbReference type="GO" id="GO:0005634">
    <property type="term" value="C:nucleus"/>
    <property type="evidence" value="ECO:0007669"/>
    <property type="project" value="UniProtKB-SubCell"/>
</dbReference>
<keyword evidence="5" id="KW-0804">Transcription</keyword>
<sequence length="971" mass="107675">MLQDLIDLYILNNIIIFIELIISHGYRRDLIDQMADFSSLTHKFRANIDNQSNGSKVNKRNRQPLSCGPCRFKKLKCDRGHPCETCVKRGEPANCTYGKAAPVLSRSESNNNATSGRGKAQERLRHLEQLVMQMVNTSDPPSNNGNPSPPESDVTNSSIAQEGHLQYGSTESRYVGSTHWSAILQNIQELKTALGTEQTTSTELDETDDTEPQNSESLFGPVSHLSLAQILAQSLPPRLQVDRRLSTYFNSRYMVIPFIHRTQFQRQYEQFWRTPLETPPLWVSILFSICCMSAGLSEAVGAESSNSEDQPSARMTFLNAACQCLRLGGFLRPKRYVIEALALYTQCQYMAVLDPSGGVGLIWSILVRHAYRSGYHRDATHFPRFNVFEGEMRRRIWAMLRQFDLMISFQLGLPSQITPNSWDTLNPRNLTDTDFDEHTTVLPPSRPESEATEILYFIVKSRLMTSFGKVCAHALSFRNSTEKEIMDLDAEVRAVHKTVPDILRIKPMSQSFADPSYLIMVRLNCEFLFQKSICVLHRKYMTQGGYPASTEACIDAAVAITKHMLDLHKEFKPGGQLHADRWMLSSFTMNDFYLASMVLCLGLSMWKKANPGKKWSDDEKIESQYSLLKDAFGICEELSPSSTEARRIADVLRVVLGQMGSQLSIPATKDLLGSKDTSLGHFGVFAPISQLDRNNTSSMQGTSNGDSTMPYNFNLAPLSLDDQDNSAIRDSSSGSMEAQAQAQPDFSTFNYMSPNTGMAVDCANPHYLSPNAFTSFLPFSPSFQQATPYPQQTTLNPGTNDDANTGVPTAHAPDTAGSADINTNMPMPMDVDWTFLDQWMALPEPEILPMPETYNPNSPFFMPPTQRTNNSDLLSSDLAAASAEHQDWTSAPFKFLGGEILMNNARDEAAKQQRHGSRAQGWAPFAQSSTSASNGNGSASAQSNGQSTSASTSDASKHAGAGTGQGHVPQY</sequence>
<protein>
    <submittedName>
        <fullName evidence="9">Fungal-specific transcription factor domain-containing protein</fullName>
    </submittedName>
</protein>
<dbReference type="PROSITE" id="PS50048">
    <property type="entry name" value="ZN2_CY6_FUNGAL_2"/>
    <property type="match status" value="1"/>
</dbReference>
<reference evidence="9" key="1">
    <citation type="journal article" date="2022" name="bioRxiv">
        <title>Deciphering the potential niche of two novel black yeast fungi from a biological soil crust based on their genomes, phenotypes, and melanin regulation.</title>
        <authorList>
            <consortium name="DOE Joint Genome Institute"/>
            <person name="Carr E.C."/>
            <person name="Barton Q."/>
            <person name="Grambo S."/>
            <person name="Sullivan M."/>
            <person name="Renfro C.M."/>
            <person name="Kuo A."/>
            <person name="Pangilinan J."/>
            <person name="Lipzen A."/>
            <person name="Keymanesh K."/>
            <person name="Savage E."/>
            <person name="Barry K."/>
            <person name="Grigoriev I.V."/>
            <person name="Riekhof W.R."/>
            <person name="Harris S.S."/>
        </authorList>
    </citation>
    <scope>NUCLEOTIDE SEQUENCE</scope>
    <source>
        <strain evidence="9">JF 03-4F</strain>
    </source>
</reference>
<organism evidence="9 10">
    <name type="scientific">Exophiala viscosa</name>
    <dbReference type="NCBI Taxonomy" id="2486360"/>
    <lineage>
        <taxon>Eukaryota</taxon>
        <taxon>Fungi</taxon>
        <taxon>Dikarya</taxon>
        <taxon>Ascomycota</taxon>
        <taxon>Pezizomycotina</taxon>
        <taxon>Eurotiomycetes</taxon>
        <taxon>Chaetothyriomycetidae</taxon>
        <taxon>Chaetothyriales</taxon>
        <taxon>Herpotrichiellaceae</taxon>
        <taxon>Exophiala</taxon>
    </lineage>
</organism>